<dbReference type="Proteomes" id="UP000299102">
    <property type="component" value="Unassembled WGS sequence"/>
</dbReference>
<comment type="caution">
    <text evidence="1">The sequence shown here is derived from an EMBL/GenBank/DDBJ whole genome shotgun (WGS) entry which is preliminary data.</text>
</comment>
<accession>A0A4C1Z6P6</accession>
<dbReference type="EMBL" id="BGZK01001557">
    <property type="protein sequence ID" value="GBP82275.1"/>
    <property type="molecule type" value="Genomic_DNA"/>
</dbReference>
<gene>
    <name evidence="1" type="ORF">EVAR_86629_1</name>
</gene>
<sequence>MPSVTPEVHKGQRVPTKKKALRAFMSVYDPLGLVAPFMNTEARMYKPFVAHRLGEKDERTKIDEWKWQPSTLNMADDATRAHSGFELTNKDRCFKVFHVPITRYL</sequence>
<organism evidence="1 2">
    <name type="scientific">Eumeta variegata</name>
    <name type="common">Bagworm moth</name>
    <name type="synonym">Eumeta japonica</name>
    <dbReference type="NCBI Taxonomy" id="151549"/>
    <lineage>
        <taxon>Eukaryota</taxon>
        <taxon>Metazoa</taxon>
        <taxon>Ecdysozoa</taxon>
        <taxon>Arthropoda</taxon>
        <taxon>Hexapoda</taxon>
        <taxon>Insecta</taxon>
        <taxon>Pterygota</taxon>
        <taxon>Neoptera</taxon>
        <taxon>Endopterygota</taxon>
        <taxon>Lepidoptera</taxon>
        <taxon>Glossata</taxon>
        <taxon>Ditrysia</taxon>
        <taxon>Tineoidea</taxon>
        <taxon>Psychidae</taxon>
        <taxon>Oiketicinae</taxon>
        <taxon>Eumeta</taxon>
    </lineage>
</organism>
<evidence type="ECO:0000313" key="1">
    <source>
        <dbReference type="EMBL" id="GBP82275.1"/>
    </source>
</evidence>
<protein>
    <submittedName>
        <fullName evidence="1">Uncharacterized protein</fullName>
    </submittedName>
</protein>
<name>A0A4C1Z6P6_EUMVA</name>
<proteinExistence type="predicted"/>
<dbReference type="AlphaFoldDB" id="A0A4C1Z6P6"/>
<reference evidence="1 2" key="1">
    <citation type="journal article" date="2019" name="Commun. Biol.">
        <title>The bagworm genome reveals a unique fibroin gene that provides high tensile strength.</title>
        <authorList>
            <person name="Kono N."/>
            <person name="Nakamura H."/>
            <person name="Ohtoshi R."/>
            <person name="Tomita M."/>
            <person name="Numata K."/>
            <person name="Arakawa K."/>
        </authorList>
    </citation>
    <scope>NUCLEOTIDE SEQUENCE [LARGE SCALE GENOMIC DNA]</scope>
</reference>
<keyword evidence="2" id="KW-1185">Reference proteome</keyword>
<dbReference type="OrthoDB" id="6434680at2759"/>
<evidence type="ECO:0000313" key="2">
    <source>
        <dbReference type="Proteomes" id="UP000299102"/>
    </source>
</evidence>